<keyword evidence="9" id="KW-1185">Reference proteome</keyword>
<accession>A0AAD4C0H0</accession>
<evidence type="ECO:0000256" key="3">
    <source>
        <dbReference type="ARBA" id="ARBA00022490"/>
    </source>
</evidence>
<dbReference type="GO" id="GO:0005052">
    <property type="term" value="F:peroxisome matrix targeting signal-1 binding"/>
    <property type="evidence" value="ECO:0007669"/>
    <property type="project" value="TreeGrafter"/>
</dbReference>
<comment type="caution">
    <text evidence="8">The sequence shown here is derived from an EMBL/GenBank/DDBJ whole genome shotgun (WGS) entry which is preliminary data.</text>
</comment>
<keyword evidence="5 6" id="KW-0802">TPR repeat</keyword>
<dbReference type="GO" id="GO:0016560">
    <property type="term" value="P:protein import into peroxisome matrix, docking"/>
    <property type="evidence" value="ECO:0007669"/>
    <property type="project" value="TreeGrafter"/>
</dbReference>
<dbReference type="PANTHER" id="PTHR10130:SF9">
    <property type="entry name" value="PEROXISOMAL TARGETING SIGNAL RECEPTOR"/>
    <property type="match status" value="1"/>
</dbReference>
<evidence type="ECO:0000256" key="1">
    <source>
        <dbReference type="ARBA" id="ARBA00004496"/>
    </source>
</evidence>
<evidence type="ECO:0000256" key="7">
    <source>
        <dbReference type="SAM" id="MobiDB-lite"/>
    </source>
</evidence>
<dbReference type="InterPro" id="IPR011990">
    <property type="entry name" value="TPR-like_helical_dom_sf"/>
</dbReference>
<feature type="repeat" description="TPR" evidence="6">
    <location>
        <begin position="492"/>
        <end position="525"/>
    </location>
</feature>
<keyword evidence="4" id="KW-0677">Repeat</keyword>
<sequence length="640" mass="70715">MSLQGLISGSECAVPSNPLAQVLKHTEGDRSLQQDRVAGPSSFRLQHLPGTASAQAAEKDVEMARQFFAGPMGSSAPSLALTSPRPHAELSRLPEARGRFDLNQAWTRGIQPQPAFHDNATRIAWASEFGGVLDQAIPRSSAQQTGQQNLDVQRPYTTLGVPYSYSMPSTMYGSNLTGPAMHQSFSPTLHSMSSDKGKAKAVDADFEAAFAQAAASLSISDTNSSTRIVELGTSSSATESASDVRTSTELSEAWQHSQESDALPKDEDLARWESEFNQLMTAQREELEYDYGGAMKNAWESGMGEFTGSTTNNPKFDEFGYPILTEYAFEKNNPFLQLSTSSRSPLSEAKALLERNGSLSEAALLLEAAIQTGELGERGYEAWILLGETRSMDEREEQGMRALMEGVRRAEAAGADGAGMLSLAISFTNEAYDRASYHMLWRWLRARFPTFPVPDDVEKAVHSHSIWDSHDRLTNVFLMLARSQYDEGIIDPDVQIGLGVLFYNRVEYDRAKDCFESALSQRPQDYLLWNRLGSSLSNGGKPEEALGAYREALSLRPTYTRAIYNVGVACLNIGAHKEAAEHFLSALDLQETTGDRQTSDQLWFTLRRAFLQLDREDLAELAKPDSRTPLNVFRQRGFDF</sequence>
<dbReference type="AlphaFoldDB" id="A0AAD4C0H0"/>
<reference evidence="8" key="2">
    <citation type="journal article" date="2020" name="Nat. Commun.">
        <title>Large-scale genome sequencing of mycorrhizal fungi provides insights into the early evolution of symbiotic traits.</title>
        <authorList>
            <person name="Miyauchi S."/>
            <person name="Kiss E."/>
            <person name="Kuo A."/>
            <person name="Drula E."/>
            <person name="Kohler A."/>
            <person name="Sanchez-Garcia M."/>
            <person name="Morin E."/>
            <person name="Andreopoulos B."/>
            <person name="Barry K.W."/>
            <person name="Bonito G."/>
            <person name="Buee M."/>
            <person name="Carver A."/>
            <person name="Chen C."/>
            <person name="Cichocki N."/>
            <person name="Clum A."/>
            <person name="Culley D."/>
            <person name="Crous P.W."/>
            <person name="Fauchery L."/>
            <person name="Girlanda M."/>
            <person name="Hayes R.D."/>
            <person name="Keri Z."/>
            <person name="LaButti K."/>
            <person name="Lipzen A."/>
            <person name="Lombard V."/>
            <person name="Magnuson J."/>
            <person name="Maillard F."/>
            <person name="Murat C."/>
            <person name="Nolan M."/>
            <person name="Ohm R.A."/>
            <person name="Pangilinan J."/>
            <person name="Pereira M.F."/>
            <person name="Perotto S."/>
            <person name="Peter M."/>
            <person name="Pfister S."/>
            <person name="Riley R."/>
            <person name="Sitrit Y."/>
            <person name="Stielow J.B."/>
            <person name="Szollosi G."/>
            <person name="Zifcakova L."/>
            <person name="Stursova M."/>
            <person name="Spatafora J.W."/>
            <person name="Tedersoo L."/>
            <person name="Vaario L.M."/>
            <person name="Yamada A."/>
            <person name="Yan M."/>
            <person name="Wang P."/>
            <person name="Xu J."/>
            <person name="Bruns T."/>
            <person name="Baldrian P."/>
            <person name="Vilgalys R."/>
            <person name="Dunand C."/>
            <person name="Henrissat B."/>
            <person name="Grigoriev I.V."/>
            <person name="Hibbett D."/>
            <person name="Nagy L.G."/>
            <person name="Martin F.M."/>
        </authorList>
    </citation>
    <scope>NUCLEOTIDE SEQUENCE</scope>
    <source>
        <strain evidence="8">BED1</strain>
    </source>
</reference>
<feature type="region of interest" description="Disordered" evidence="7">
    <location>
        <begin position="232"/>
        <end position="265"/>
    </location>
</feature>
<evidence type="ECO:0000256" key="4">
    <source>
        <dbReference type="ARBA" id="ARBA00022737"/>
    </source>
</evidence>
<feature type="repeat" description="TPR" evidence="6">
    <location>
        <begin position="560"/>
        <end position="593"/>
    </location>
</feature>
<comment type="similarity">
    <text evidence="2">Belongs to the peroxisomal targeting signal receptor family.</text>
</comment>
<comment type="subcellular location">
    <subcellularLocation>
        <location evidence="1">Cytoplasm</location>
    </subcellularLocation>
</comment>
<gene>
    <name evidence="8" type="ORF">L210DRAFT_3642852</name>
</gene>
<evidence type="ECO:0000256" key="2">
    <source>
        <dbReference type="ARBA" id="ARBA00005348"/>
    </source>
</evidence>
<dbReference type="PROSITE" id="PS50005">
    <property type="entry name" value="TPR"/>
    <property type="match status" value="3"/>
</dbReference>
<dbReference type="GO" id="GO:0005778">
    <property type="term" value="C:peroxisomal membrane"/>
    <property type="evidence" value="ECO:0007669"/>
    <property type="project" value="TreeGrafter"/>
</dbReference>
<evidence type="ECO:0000313" key="8">
    <source>
        <dbReference type="EMBL" id="KAF8444595.1"/>
    </source>
</evidence>
<dbReference type="InterPro" id="IPR024111">
    <property type="entry name" value="PEX5/PEX5L"/>
</dbReference>
<evidence type="ECO:0000256" key="5">
    <source>
        <dbReference type="ARBA" id="ARBA00022803"/>
    </source>
</evidence>
<dbReference type="Pfam" id="PF13432">
    <property type="entry name" value="TPR_16"/>
    <property type="match status" value="1"/>
</dbReference>
<dbReference type="GO" id="GO:0005829">
    <property type="term" value="C:cytosol"/>
    <property type="evidence" value="ECO:0007669"/>
    <property type="project" value="TreeGrafter"/>
</dbReference>
<dbReference type="SUPFAM" id="SSF48452">
    <property type="entry name" value="TPR-like"/>
    <property type="match status" value="1"/>
</dbReference>
<dbReference type="InterPro" id="IPR019734">
    <property type="entry name" value="TPR_rpt"/>
</dbReference>
<evidence type="ECO:0000256" key="6">
    <source>
        <dbReference type="PROSITE-ProRule" id="PRU00339"/>
    </source>
</evidence>
<feature type="repeat" description="TPR" evidence="6">
    <location>
        <begin position="526"/>
        <end position="559"/>
    </location>
</feature>
<dbReference type="Proteomes" id="UP001194468">
    <property type="component" value="Unassembled WGS sequence"/>
</dbReference>
<dbReference type="SMART" id="SM00028">
    <property type="entry name" value="TPR"/>
    <property type="match status" value="3"/>
</dbReference>
<protein>
    <submittedName>
        <fullName evidence="8">TPR-like protein</fullName>
    </submittedName>
</protein>
<keyword evidence="3" id="KW-0963">Cytoplasm</keyword>
<organism evidence="8 9">
    <name type="scientific">Boletus edulis BED1</name>
    <dbReference type="NCBI Taxonomy" id="1328754"/>
    <lineage>
        <taxon>Eukaryota</taxon>
        <taxon>Fungi</taxon>
        <taxon>Dikarya</taxon>
        <taxon>Basidiomycota</taxon>
        <taxon>Agaricomycotina</taxon>
        <taxon>Agaricomycetes</taxon>
        <taxon>Agaricomycetidae</taxon>
        <taxon>Boletales</taxon>
        <taxon>Boletineae</taxon>
        <taxon>Boletaceae</taxon>
        <taxon>Boletoideae</taxon>
        <taxon>Boletus</taxon>
    </lineage>
</organism>
<reference evidence="8" key="1">
    <citation type="submission" date="2019-10" db="EMBL/GenBank/DDBJ databases">
        <authorList>
            <consortium name="DOE Joint Genome Institute"/>
            <person name="Kuo A."/>
            <person name="Miyauchi S."/>
            <person name="Kiss E."/>
            <person name="Drula E."/>
            <person name="Kohler A."/>
            <person name="Sanchez-Garcia M."/>
            <person name="Andreopoulos B."/>
            <person name="Barry K.W."/>
            <person name="Bonito G."/>
            <person name="Buee M."/>
            <person name="Carver A."/>
            <person name="Chen C."/>
            <person name="Cichocki N."/>
            <person name="Clum A."/>
            <person name="Culley D."/>
            <person name="Crous P.W."/>
            <person name="Fauchery L."/>
            <person name="Girlanda M."/>
            <person name="Hayes R."/>
            <person name="Keri Z."/>
            <person name="LaButti K."/>
            <person name="Lipzen A."/>
            <person name="Lombard V."/>
            <person name="Magnuson J."/>
            <person name="Maillard F."/>
            <person name="Morin E."/>
            <person name="Murat C."/>
            <person name="Nolan M."/>
            <person name="Ohm R."/>
            <person name="Pangilinan J."/>
            <person name="Pereira M."/>
            <person name="Perotto S."/>
            <person name="Peter M."/>
            <person name="Riley R."/>
            <person name="Sitrit Y."/>
            <person name="Stielow B."/>
            <person name="Szollosi G."/>
            <person name="Zifcakova L."/>
            <person name="Stursova M."/>
            <person name="Spatafora J.W."/>
            <person name="Tedersoo L."/>
            <person name="Vaario L.-M."/>
            <person name="Yamada A."/>
            <person name="Yan M."/>
            <person name="Wang P."/>
            <person name="Xu J."/>
            <person name="Bruns T."/>
            <person name="Baldrian P."/>
            <person name="Vilgalys R."/>
            <person name="Henrissat B."/>
            <person name="Grigoriev I.V."/>
            <person name="Hibbett D."/>
            <person name="Nagy L.G."/>
            <person name="Martin F.M."/>
        </authorList>
    </citation>
    <scope>NUCLEOTIDE SEQUENCE</scope>
    <source>
        <strain evidence="8">BED1</strain>
    </source>
</reference>
<proteinExistence type="inferred from homology"/>
<dbReference type="PANTHER" id="PTHR10130">
    <property type="entry name" value="PEROXISOMAL TARGETING SIGNAL 1 RECEPTOR PEX5"/>
    <property type="match status" value="1"/>
</dbReference>
<feature type="compositionally biased region" description="Polar residues" evidence="7">
    <location>
        <begin position="232"/>
        <end position="257"/>
    </location>
</feature>
<dbReference type="EMBL" id="WHUW01000006">
    <property type="protein sequence ID" value="KAF8444595.1"/>
    <property type="molecule type" value="Genomic_DNA"/>
</dbReference>
<dbReference type="Gene3D" id="1.25.40.10">
    <property type="entry name" value="Tetratricopeptide repeat domain"/>
    <property type="match status" value="1"/>
</dbReference>
<evidence type="ECO:0000313" key="9">
    <source>
        <dbReference type="Proteomes" id="UP001194468"/>
    </source>
</evidence>
<name>A0AAD4C0H0_BOLED</name>